<evidence type="ECO:0000256" key="1">
    <source>
        <dbReference type="SAM" id="MobiDB-lite"/>
    </source>
</evidence>
<reference evidence="2 3" key="1">
    <citation type="submission" date="2020-04" db="EMBL/GenBank/DDBJ databases">
        <authorList>
            <person name="Klaysubun C."/>
            <person name="Duangmal K."/>
            <person name="Lipun K."/>
        </authorList>
    </citation>
    <scope>NUCLEOTIDE SEQUENCE [LARGE SCALE GENOMIC DNA]</scope>
    <source>
        <strain evidence="2 3">JCM 11839</strain>
    </source>
</reference>
<evidence type="ECO:0000313" key="3">
    <source>
        <dbReference type="Proteomes" id="UP001296706"/>
    </source>
</evidence>
<accession>A0ABX1REA7</accession>
<evidence type="ECO:0008006" key="4">
    <source>
        <dbReference type="Google" id="ProtNLM"/>
    </source>
</evidence>
<sequence>MPGGQTLRLVKAPQGGDGFPAAPSRPGTAAMARSGATTVITLPSDTGTVGLTRGGTIRLTDADGNPAELDVRDQRTVDASTAADLVAAGRRQLLLVVPRDNGEVLVVIAS</sequence>
<evidence type="ECO:0000313" key="2">
    <source>
        <dbReference type="EMBL" id="NMH78735.1"/>
    </source>
</evidence>
<protein>
    <recommendedName>
        <fullName evidence="4">PDZ domain-containing protein</fullName>
    </recommendedName>
</protein>
<dbReference type="RefSeq" id="WP_169396804.1">
    <property type="nucleotide sequence ID" value="NZ_JAAXKY010000050.1"/>
</dbReference>
<keyword evidence="3" id="KW-1185">Reference proteome</keyword>
<comment type="caution">
    <text evidence="2">The sequence shown here is derived from an EMBL/GenBank/DDBJ whole genome shotgun (WGS) entry which is preliminary data.</text>
</comment>
<name>A0ABX1REA7_9PSEU</name>
<proteinExistence type="predicted"/>
<organism evidence="2 3">
    <name type="scientific">Pseudonocardia xinjiangensis</name>
    <dbReference type="NCBI Taxonomy" id="75289"/>
    <lineage>
        <taxon>Bacteria</taxon>
        <taxon>Bacillati</taxon>
        <taxon>Actinomycetota</taxon>
        <taxon>Actinomycetes</taxon>
        <taxon>Pseudonocardiales</taxon>
        <taxon>Pseudonocardiaceae</taxon>
        <taxon>Pseudonocardia</taxon>
    </lineage>
</organism>
<dbReference type="Proteomes" id="UP001296706">
    <property type="component" value="Unassembled WGS sequence"/>
</dbReference>
<feature type="region of interest" description="Disordered" evidence="1">
    <location>
        <begin position="1"/>
        <end position="29"/>
    </location>
</feature>
<gene>
    <name evidence="2" type="ORF">HF577_16800</name>
</gene>
<dbReference type="EMBL" id="JAAXKY010000050">
    <property type="protein sequence ID" value="NMH78735.1"/>
    <property type="molecule type" value="Genomic_DNA"/>
</dbReference>